<dbReference type="PANTHER" id="PTHR24416">
    <property type="entry name" value="TYROSINE-PROTEIN KINASE RECEPTOR"/>
    <property type="match status" value="1"/>
</dbReference>
<reference evidence="22" key="1">
    <citation type="submission" date="2025-08" db="UniProtKB">
        <authorList>
            <consortium name="RefSeq"/>
        </authorList>
    </citation>
    <scope>IDENTIFICATION</scope>
    <source>
        <tissue evidence="22">Whole organism</tissue>
    </source>
</reference>
<name>A0A8B7PDF3_HYAAZ</name>
<evidence type="ECO:0000259" key="20">
    <source>
        <dbReference type="PROSITE" id="PS50835"/>
    </source>
</evidence>
<dbReference type="InterPro" id="IPR003599">
    <property type="entry name" value="Ig_sub"/>
</dbReference>
<keyword evidence="21" id="KW-1185">Reference proteome</keyword>
<dbReference type="OrthoDB" id="6352970at2759"/>
<keyword evidence="8 17" id="KW-0472">Membrane</keyword>
<evidence type="ECO:0000256" key="12">
    <source>
        <dbReference type="ARBA" id="ARBA00023180"/>
    </source>
</evidence>
<dbReference type="GO" id="GO:0004714">
    <property type="term" value="F:transmembrane receptor protein tyrosine kinase activity"/>
    <property type="evidence" value="ECO:0007669"/>
    <property type="project" value="UniProtKB-EC"/>
</dbReference>
<dbReference type="SMART" id="SM00409">
    <property type="entry name" value="IG"/>
    <property type="match status" value="3"/>
</dbReference>
<dbReference type="PROSITE" id="PS00109">
    <property type="entry name" value="PROTEIN_KINASE_TYR"/>
    <property type="match status" value="1"/>
</dbReference>
<dbReference type="Proteomes" id="UP000694843">
    <property type="component" value="Unplaced"/>
</dbReference>
<evidence type="ECO:0000313" key="22">
    <source>
        <dbReference type="RefSeq" id="XP_018024030.2"/>
    </source>
</evidence>
<dbReference type="InterPro" id="IPR011009">
    <property type="entry name" value="Kinase-like_dom_sf"/>
</dbReference>
<feature type="region of interest" description="Disordered" evidence="16">
    <location>
        <begin position="1031"/>
        <end position="1073"/>
    </location>
</feature>
<feature type="domain" description="Ig-like" evidence="20">
    <location>
        <begin position="206"/>
        <end position="302"/>
    </location>
</feature>
<sequence>MTHQLAVSLTVLLAVSFVSSTVIDAPRINLPSQGDSFVADVHSSVRFKCSGSRPVQWRAQHQNNFAQNTFKFTAQFELHNVTVSDVGYYTCAYVNCTSSSPSCSSSIYLYVKDEDNLLTLQNQVYFLKVPSDQDFVVPCKPSFPQVEVSLTQASGTEVSPEFFDKKTGYNITASETMVMFFCYGMYASALSSVDFMVQYVNEPITPWVQVTGAWQMRHANMSFYDVLEGTSVALHCNKIERTDGEPYWLYDVAHTHQEERFAIETNKIESSSILTITNARVDDSGTYHCYVGNRYYNSSTVPVFIQVFKNDTASVSFPNNSYNARVDDSGTYHCYVGNRYYNSSTVPVFIQVFKNDTASVSFPNNSYDIHLDEMNDIIHWVILYEGHPSIPSIKWTHNGVVLASTAAGAVHVVNDRYHINVSREDGTVILRITNPYMGDVGSHQLEACIKAVNEVCKNISFSLTVLGGPEEVKSYVQGGVKVAAVNSEVEVSCSALGNPRPTLSLLYAYCSSPSNCSAYQHIATELQINSCSGEEVSESCDGLPATAAKTSYKVHINTSGMFVCEANNTHGSVSSAEYFVAAIESKQAKNLEALSLNYSLDGTSTGNCNHQADGCTVYTPATVSLTCQANIFHFWDKKPVIFAGHLEDCAAEKDCSGLTELGVNGANVIRFIEWSTALTHFVNVSLALDTNSEKCLCYECVLPSERGSTNEKVGRRMRIREKSEPWFVSNLKPEYEIKVQGELHLSCALQGQPLPRVFWYKDEGKLAYDSDHIEISEDGQQLTLKFLRVDDSGSYKCQTDSNFGFKNISQSTKVVVVDPNARQKEILLYAVIGFSVVLGIILLVSAVLLLRFHKKRKSQEEQDFAQFIDGNEDRLTRDIGLSEQALLLPMKKEFQFPRNKLEYEKLLGSGAFGMVYRAKVRGPIRGEVHPYVAVKEVKSRSDENQLKCLVSEVKIMMHLGRHTNVVNLLGVCTENYRLGQFQIIVEYCKYGNLLNFLREKKAAFINAMNRDGTLRNRKSRLSSNCVYMNMPNPGNPTQTYTRSRSQSAVSTLRREPVTPPAGTANSKFPSLPNSPTYNPQEANYDKPCPQMSKLDASNTIPRCRAKSSSDANSSMDTISGSSTLVNTVNGSSSMLNTVNGSSSMVNTVNGSSSMVNTVNGSSSMVNTVNGSSTLVNTVNGSSSMVNAVNGSLGSGGVEYANLMSDMTQTVSDGATDPVEEPVIFDINNYTLLGWCYQIACGMDYLAKHNVLHGDLAARNILLAENNIVKISDFGLSKSLYNYQYKANFKKPMPIKWMAIESLRDGIFSTQSDVWAYGVVMWEVFSLGQVPYPTIDLNKNFVNQLESGVRLHKPQYASEKLFDVMRLCWLENPAERPKFDALQELLQAFMDDKTRKYYEDMNVTDNEPVENSLLSRVRSPDIRAMSIDADGYEVPKQHPDSGLYENGMLHRNINSLSLTIPPSDELRDEVPMQLMNETPCTSPHSPRTFPQSPCTFPQSPCTSPQSRACRSVTPLRAIKSPRRLRSVSISASPATIYEETVFNFPPTSDQLEPEVDFVRPGHDSGIFNSPTPFVDNPGYYTLGSNELQSEKTPVLYKQASRLEKRESETSSGIGSLHGPSFDSVSSLSPTSPECRPLLQAV</sequence>
<dbReference type="GO" id="GO:0005886">
    <property type="term" value="C:plasma membrane"/>
    <property type="evidence" value="ECO:0007669"/>
    <property type="project" value="TreeGrafter"/>
</dbReference>
<evidence type="ECO:0000256" key="5">
    <source>
        <dbReference type="ARBA" id="ARBA00022777"/>
    </source>
</evidence>
<evidence type="ECO:0000256" key="15">
    <source>
        <dbReference type="PROSITE-ProRule" id="PRU10141"/>
    </source>
</evidence>
<keyword evidence="18" id="KW-0732">Signal</keyword>
<feature type="region of interest" description="Disordered" evidence="16">
    <location>
        <begin position="1598"/>
        <end position="1640"/>
    </location>
</feature>
<evidence type="ECO:0000259" key="19">
    <source>
        <dbReference type="PROSITE" id="PS50011"/>
    </source>
</evidence>
<keyword evidence="12" id="KW-0325">Glycoprotein</keyword>
<dbReference type="KEGG" id="hazt:108679815"/>
<dbReference type="FunFam" id="1.10.510.10:FF:000554">
    <property type="entry name" value="Predicted protein"/>
    <property type="match status" value="1"/>
</dbReference>
<keyword evidence="9" id="KW-0829">Tyrosine-protein kinase</keyword>
<protein>
    <submittedName>
        <fullName evidence="22">Platelet-derived growth factor receptor beta</fullName>
    </submittedName>
</protein>
<keyword evidence="2" id="KW-0808">Transferase</keyword>
<accession>A0A8B7PDF3</accession>
<feature type="binding site" evidence="15">
    <location>
        <position position="935"/>
    </location>
    <ligand>
        <name>ATP</name>
        <dbReference type="ChEBI" id="CHEBI:30616"/>
    </ligand>
</feature>
<dbReference type="GO" id="GO:0005524">
    <property type="term" value="F:ATP binding"/>
    <property type="evidence" value="ECO:0007669"/>
    <property type="project" value="UniProtKB-UniRule"/>
</dbReference>
<keyword evidence="11 22" id="KW-0675">Receptor</keyword>
<dbReference type="InterPro" id="IPR017441">
    <property type="entry name" value="Protein_kinase_ATP_BS"/>
</dbReference>
<feature type="compositionally biased region" description="Polar residues" evidence="16">
    <location>
        <begin position="1621"/>
        <end position="1630"/>
    </location>
</feature>
<dbReference type="GO" id="GO:0043235">
    <property type="term" value="C:receptor complex"/>
    <property type="evidence" value="ECO:0007669"/>
    <property type="project" value="TreeGrafter"/>
</dbReference>
<dbReference type="PROSITE" id="PS50011">
    <property type="entry name" value="PROTEIN_KINASE_DOM"/>
    <property type="match status" value="1"/>
</dbReference>
<keyword evidence="3 17" id="KW-0812">Transmembrane</keyword>
<evidence type="ECO:0000256" key="14">
    <source>
        <dbReference type="ARBA" id="ARBA00051243"/>
    </source>
</evidence>
<evidence type="ECO:0000256" key="10">
    <source>
        <dbReference type="ARBA" id="ARBA00023157"/>
    </source>
</evidence>
<evidence type="ECO:0000256" key="3">
    <source>
        <dbReference type="ARBA" id="ARBA00022692"/>
    </source>
</evidence>
<keyword evidence="7 17" id="KW-1133">Transmembrane helix</keyword>
<evidence type="ECO:0000256" key="16">
    <source>
        <dbReference type="SAM" id="MobiDB-lite"/>
    </source>
</evidence>
<dbReference type="Pfam" id="PF07714">
    <property type="entry name" value="PK_Tyr_Ser-Thr"/>
    <property type="match status" value="2"/>
</dbReference>
<dbReference type="SUPFAM" id="SSF56112">
    <property type="entry name" value="Protein kinase-like (PK-like)"/>
    <property type="match status" value="1"/>
</dbReference>
<feature type="compositionally biased region" description="Polar residues" evidence="16">
    <location>
        <begin position="1035"/>
        <end position="1050"/>
    </location>
</feature>
<proteinExistence type="predicted"/>
<dbReference type="SUPFAM" id="SSF48726">
    <property type="entry name" value="Immunoglobulin"/>
    <property type="match status" value="4"/>
</dbReference>
<keyword evidence="13" id="KW-0393">Immunoglobulin domain</keyword>
<evidence type="ECO:0000256" key="17">
    <source>
        <dbReference type="SAM" id="Phobius"/>
    </source>
</evidence>
<feature type="domain" description="Ig-like" evidence="20">
    <location>
        <begin position="725"/>
        <end position="815"/>
    </location>
</feature>
<dbReference type="InterPro" id="IPR013098">
    <property type="entry name" value="Ig_I-set"/>
</dbReference>
<dbReference type="GO" id="GO:0007169">
    <property type="term" value="P:cell surface receptor protein tyrosine kinase signaling pathway"/>
    <property type="evidence" value="ECO:0007669"/>
    <property type="project" value="TreeGrafter"/>
</dbReference>
<evidence type="ECO:0000256" key="4">
    <source>
        <dbReference type="ARBA" id="ARBA00022741"/>
    </source>
</evidence>
<dbReference type="InterPro" id="IPR013783">
    <property type="entry name" value="Ig-like_fold"/>
</dbReference>
<feature type="transmembrane region" description="Helical" evidence="17">
    <location>
        <begin position="826"/>
        <end position="850"/>
    </location>
</feature>
<evidence type="ECO:0000256" key="18">
    <source>
        <dbReference type="SAM" id="SignalP"/>
    </source>
</evidence>
<evidence type="ECO:0000256" key="1">
    <source>
        <dbReference type="ARBA" id="ARBA00004167"/>
    </source>
</evidence>
<evidence type="ECO:0000256" key="11">
    <source>
        <dbReference type="ARBA" id="ARBA00023170"/>
    </source>
</evidence>
<evidence type="ECO:0000313" key="21">
    <source>
        <dbReference type="Proteomes" id="UP000694843"/>
    </source>
</evidence>
<comment type="catalytic activity">
    <reaction evidence="14">
        <text>L-tyrosyl-[protein] + ATP = O-phospho-L-tyrosyl-[protein] + ADP + H(+)</text>
        <dbReference type="Rhea" id="RHEA:10596"/>
        <dbReference type="Rhea" id="RHEA-COMP:10136"/>
        <dbReference type="Rhea" id="RHEA-COMP:20101"/>
        <dbReference type="ChEBI" id="CHEBI:15378"/>
        <dbReference type="ChEBI" id="CHEBI:30616"/>
        <dbReference type="ChEBI" id="CHEBI:46858"/>
        <dbReference type="ChEBI" id="CHEBI:61978"/>
        <dbReference type="ChEBI" id="CHEBI:456216"/>
        <dbReference type="EC" id="2.7.10.1"/>
    </reaction>
</comment>
<evidence type="ECO:0000256" key="8">
    <source>
        <dbReference type="ARBA" id="ARBA00023136"/>
    </source>
</evidence>
<feature type="domain" description="Protein kinase" evidence="19">
    <location>
        <begin position="901"/>
        <end position="1389"/>
    </location>
</feature>
<dbReference type="InterPro" id="IPR050122">
    <property type="entry name" value="RTK"/>
</dbReference>
<dbReference type="CDD" id="cd00096">
    <property type="entry name" value="Ig"/>
    <property type="match status" value="1"/>
</dbReference>
<keyword evidence="6 15" id="KW-0067">ATP-binding</keyword>
<dbReference type="InterPro" id="IPR001245">
    <property type="entry name" value="Ser-Thr/Tyr_kinase_cat_dom"/>
</dbReference>
<keyword evidence="5" id="KW-0418">Kinase</keyword>
<evidence type="ECO:0000256" key="7">
    <source>
        <dbReference type="ARBA" id="ARBA00022989"/>
    </source>
</evidence>
<dbReference type="InterPro" id="IPR036179">
    <property type="entry name" value="Ig-like_dom_sf"/>
</dbReference>
<dbReference type="Gene3D" id="1.10.510.10">
    <property type="entry name" value="Transferase(Phosphotransferase) domain 1"/>
    <property type="match status" value="1"/>
</dbReference>
<gene>
    <name evidence="22" type="primary">LOC108679815</name>
</gene>
<dbReference type="Gene3D" id="3.30.200.20">
    <property type="entry name" value="Phosphorylase Kinase, domain 1"/>
    <property type="match status" value="1"/>
</dbReference>
<dbReference type="SMART" id="SM00408">
    <property type="entry name" value="IGc2"/>
    <property type="match status" value="4"/>
</dbReference>
<evidence type="ECO:0000256" key="6">
    <source>
        <dbReference type="ARBA" id="ARBA00022840"/>
    </source>
</evidence>
<evidence type="ECO:0000256" key="13">
    <source>
        <dbReference type="ARBA" id="ARBA00023319"/>
    </source>
</evidence>
<dbReference type="CDD" id="cd00192">
    <property type="entry name" value="PTKc"/>
    <property type="match status" value="1"/>
</dbReference>
<dbReference type="PROSITE" id="PS00107">
    <property type="entry name" value="PROTEIN_KINASE_ATP"/>
    <property type="match status" value="1"/>
</dbReference>
<feature type="chain" id="PRO_5037964549" evidence="18">
    <location>
        <begin position="21"/>
        <end position="1640"/>
    </location>
</feature>
<comment type="subcellular location">
    <subcellularLocation>
        <location evidence="1">Membrane</location>
        <topology evidence="1">Single-pass membrane protein</topology>
    </subcellularLocation>
</comment>
<dbReference type="GeneID" id="108679815"/>
<dbReference type="InterPro" id="IPR000719">
    <property type="entry name" value="Prot_kinase_dom"/>
</dbReference>
<dbReference type="InterPro" id="IPR007110">
    <property type="entry name" value="Ig-like_dom"/>
</dbReference>
<dbReference type="PANTHER" id="PTHR24416:SF600">
    <property type="entry name" value="PDGF- AND VEGF-RECEPTOR RELATED, ISOFORM J"/>
    <property type="match status" value="1"/>
</dbReference>
<dbReference type="InterPro" id="IPR008266">
    <property type="entry name" value="Tyr_kinase_AS"/>
</dbReference>
<dbReference type="PROSITE" id="PS50835">
    <property type="entry name" value="IG_LIKE"/>
    <property type="match status" value="2"/>
</dbReference>
<dbReference type="Gene3D" id="2.60.40.10">
    <property type="entry name" value="Immunoglobulins"/>
    <property type="match status" value="5"/>
</dbReference>
<evidence type="ECO:0000256" key="2">
    <source>
        <dbReference type="ARBA" id="ARBA00022679"/>
    </source>
</evidence>
<dbReference type="RefSeq" id="XP_018024030.2">
    <property type="nucleotide sequence ID" value="XM_018168541.2"/>
</dbReference>
<feature type="compositionally biased region" description="Polar residues" evidence="16">
    <location>
        <begin position="1063"/>
        <end position="1073"/>
    </location>
</feature>
<organism evidence="21 22">
    <name type="scientific">Hyalella azteca</name>
    <name type="common">Amphipod</name>
    <dbReference type="NCBI Taxonomy" id="294128"/>
    <lineage>
        <taxon>Eukaryota</taxon>
        <taxon>Metazoa</taxon>
        <taxon>Ecdysozoa</taxon>
        <taxon>Arthropoda</taxon>
        <taxon>Crustacea</taxon>
        <taxon>Multicrustacea</taxon>
        <taxon>Malacostraca</taxon>
        <taxon>Eumalacostraca</taxon>
        <taxon>Peracarida</taxon>
        <taxon>Amphipoda</taxon>
        <taxon>Senticaudata</taxon>
        <taxon>Talitrida</taxon>
        <taxon>Talitroidea</taxon>
        <taxon>Hyalellidae</taxon>
        <taxon>Hyalella</taxon>
    </lineage>
</organism>
<keyword evidence="10" id="KW-1015">Disulfide bond</keyword>
<dbReference type="InterPro" id="IPR003598">
    <property type="entry name" value="Ig_sub2"/>
</dbReference>
<dbReference type="Pfam" id="PF07679">
    <property type="entry name" value="I-set"/>
    <property type="match status" value="2"/>
</dbReference>
<keyword evidence="4 15" id="KW-0547">Nucleotide-binding</keyword>
<feature type="signal peptide" evidence="18">
    <location>
        <begin position="1"/>
        <end position="20"/>
    </location>
</feature>
<evidence type="ECO:0000256" key="9">
    <source>
        <dbReference type="ARBA" id="ARBA00023137"/>
    </source>
</evidence>